<dbReference type="OrthoDB" id="6284722at2759"/>
<name>A0A8S9Z111_9TREM</name>
<evidence type="ECO:0000313" key="3">
    <source>
        <dbReference type="EMBL" id="KAF7258841.1"/>
    </source>
</evidence>
<feature type="compositionally biased region" description="Polar residues" evidence="1">
    <location>
        <begin position="477"/>
        <end position="489"/>
    </location>
</feature>
<feature type="compositionally biased region" description="Polar residues" evidence="1">
    <location>
        <begin position="298"/>
        <end position="342"/>
    </location>
</feature>
<gene>
    <name evidence="3" type="ORF">EG68_03074</name>
</gene>
<feature type="domain" description="SEA" evidence="2">
    <location>
        <begin position="81"/>
        <end position="197"/>
    </location>
</feature>
<evidence type="ECO:0000313" key="4">
    <source>
        <dbReference type="Proteomes" id="UP000822476"/>
    </source>
</evidence>
<feature type="region of interest" description="Disordered" evidence="1">
    <location>
        <begin position="292"/>
        <end position="348"/>
    </location>
</feature>
<comment type="caution">
    <text evidence="3">The sequence shown here is derived from an EMBL/GenBank/DDBJ whole genome shotgun (WGS) entry which is preliminary data.</text>
</comment>
<keyword evidence="4" id="KW-1185">Reference proteome</keyword>
<feature type="compositionally biased region" description="Low complexity" evidence="1">
    <location>
        <begin position="428"/>
        <end position="476"/>
    </location>
</feature>
<proteinExistence type="predicted"/>
<protein>
    <recommendedName>
        <fullName evidence="2">SEA domain-containing protein</fullName>
    </recommendedName>
</protein>
<dbReference type="EMBL" id="JTDE01001503">
    <property type="protein sequence ID" value="KAF7258841.1"/>
    <property type="molecule type" value="Genomic_DNA"/>
</dbReference>
<dbReference type="SUPFAM" id="SSF82671">
    <property type="entry name" value="SEA domain"/>
    <property type="match status" value="1"/>
</dbReference>
<dbReference type="Proteomes" id="UP000822476">
    <property type="component" value="Unassembled WGS sequence"/>
</dbReference>
<dbReference type="PROSITE" id="PS50024">
    <property type="entry name" value="SEA"/>
    <property type="match status" value="1"/>
</dbReference>
<evidence type="ECO:0000259" key="2">
    <source>
        <dbReference type="PROSITE" id="PS50024"/>
    </source>
</evidence>
<accession>A0A8S9Z111</accession>
<dbReference type="AlphaFoldDB" id="A0A8S9Z111"/>
<dbReference type="InterPro" id="IPR000082">
    <property type="entry name" value="SEA_dom"/>
</dbReference>
<sequence length="524" mass="54986">MSDLVEDTQCIRFWGQSVWSDMLLKFAETAPKNFTVQRLTDLVVDSISHLVANISEKDKLVMDFRLTGGITLSTTNPPVVFKQTFAITTRLLDGNQSLSWDPQLDDSESELYKEKSASVCEQMLKILEHSHGRIHKWKCHVKGFRQGSVLADIVLEMESTTNETTTTNDLKDFLVNGSESYLNSTDAASNETMTFSLSPEGMSIDEIATTDSNETSSATTMQLQTTISGVNPTVGVSTGNFYLLSTSRTQTTSGLTTYSTSSVITSPIGPTSNGSSSSGTVAVTTATSTPSVITATSQPSSTVPISPNTSPITTIGSGTQETSNTDVLTHSSTEAGTSPNVVTDTDSTRTTEFTGNTQVITGTADTSTIFEGTTTESLFSQGTFTTFTHLPITSALPYETVNMSSETLSTVEVSPSSVSTAVTLSTASTAEVSTTADSTSVTGTPSEETTTSTPTVQSTTDTTSSSSSSTGTSLSTVNPGSTITTMSLTSPTADFTTETVTGTATNISTTLTTVYTTSSSTTSG</sequence>
<reference evidence="3" key="1">
    <citation type="submission" date="2019-07" db="EMBL/GenBank/DDBJ databases">
        <title>Annotation for the trematode Paragonimus miyazaki's.</title>
        <authorList>
            <person name="Choi Y.-J."/>
        </authorList>
    </citation>
    <scope>NUCLEOTIDE SEQUENCE</scope>
    <source>
        <strain evidence="3">Japan</strain>
    </source>
</reference>
<evidence type="ECO:0000256" key="1">
    <source>
        <dbReference type="SAM" id="MobiDB-lite"/>
    </source>
</evidence>
<organism evidence="3 4">
    <name type="scientific">Paragonimus skrjabini miyazakii</name>
    <dbReference type="NCBI Taxonomy" id="59628"/>
    <lineage>
        <taxon>Eukaryota</taxon>
        <taxon>Metazoa</taxon>
        <taxon>Spiralia</taxon>
        <taxon>Lophotrochozoa</taxon>
        <taxon>Platyhelminthes</taxon>
        <taxon>Trematoda</taxon>
        <taxon>Digenea</taxon>
        <taxon>Plagiorchiida</taxon>
        <taxon>Troglotremata</taxon>
        <taxon>Troglotrematidae</taxon>
        <taxon>Paragonimus</taxon>
    </lineage>
</organism>
<dbReference type="Pfam" id="PF01390">
    <property type="entry name" value="SEA"/>
    <property type="match status" value="1"/>
</dbReference>
<dbReference type="InterPro" id="IPR036364">
    <property type="entry name" value="SEA_dom_sf"/>
</dbReference>
<feature type="region of interest" description="Disordered" evidence="1">
    <location>
        <begin position="428"/>
        <end position="489"/>
    </location>
</feature>